<protein>
    <submittedName>
        <fullName evidence="2">Glycerophosphoryl diester phosphodiesterase</fullName>
    </submittedName>
</protein>
<dbReference type="eggNOG" id="COG0584">
    <property type="taxonomic scope" value="Bacteria"/>
</dbReference>
<proteinExistence type="predicted"/>
<dbReference type="PANTHER" id="PTHR46211:SF1">
    <property type="entry name" value="GLYCEROPHOSPHODIESTER PHOSPHODIESTERASE, CYTOPLASMIC"/>
    <property type="match status" value="1"/>
</dbReference>
<dbReference type="InterPro" id="IPR017946">
    <property type="entry name" value="PLC-like_Pdiesterase_TIM-brl"/>
</dbReference>
<accession>D5SVW8</accession>
<dbReference type="CDD" id="cd08582">
    <property type="entry name" value="GDPD_like_2"/>
    <property type="match status" value="1"/>
</dbReference>
<dbReference type="PANTHER" id="PTHR46211">
    <property type="entry name" value="GLYCEROPHOSPHORYL DIESTER PHOSPHODIESTERASE"/>
    <property type="match status" value="1"/>
</dbReference>
<organism evidence="2 3">
    <name type="scientific">Planctopirus limnophila (strain ATCC 43296 / DSM 3776 / IFAM 1008 / Mu 290)</name>
    <name type="common">Planctomyces limnophilus</name>
    <dbReference type="NCBI Taxonomy" id="521674"/>
    <lineage>
        <taxon>Bacteria</taxon>
        <taxon>Pseudomonadati</taxon>
        <taxon>Planctomycetota</taxon>
        <taxon>Planctomycetia</taxon>
        <taxon>Planctomycetales</taxon>
        <taxon>Planctomycetaceae</taxon>
        <taxon>Planctopirus</taxon>
    </lineage>
</organism>
<keyword evidence="3" id="KW-1185">Reference proteome</keyword>
<feature type="domain" description="GP-PDE" evidence="1">
    <location>
        <begin position="38"/>
        <end position="282"/>
    </location>
</feature>
<dbReference type="AlphaFoldDB" id="D5SVW8"/>
<dbReference type="KEGG" id="plm:Plim_3666"/>
<dbReference type="Pfam" id="PF03009">
    <property type="entry name" value="GDPD"/>
    <property type="match status" value="1"/>
</dbReference>
<dbReference type="RefSeq" id="WP_013111909.1">
    <property type="nucleotide sequence ID" value="NC_014148.1"/>
</dbReference>
<evidence type="ECO:0000313" key="2">
    <source>
        <dbReference type="EMBL" id="ADG69478.1"/>
    </source>
</evidence>
<evidence type="ECO:0000259" key="1">
    <source>
        <dbReference type="PROSITE" id="PS51704"/>
    </source>
</evidence>
<evidence type="ECO:0000313" key="3">
    <source>
        <dbReference type="Proteomes" id="UP000002220"/>
    </source>
</evidence>
<name>D5SVW8_PLAL2</name>
<dbReference type="PROSITE" id="PS51704">
    <property type="entry name" value="GP_PDE"/>
    <property type="match status" value="1"/>
</dbReference>
<dbReference type="InterPro" id="IPR030395">
    <property type="entry name" value="GP_PDE_dom"/>
</dbReference>
<reference evidence="2 3" key="1">
    <citation type="journal article" date="2010" name="Stand. Genomic Sci.">
        <title>Complete genome sequence of Planctomyces limnophilus type strain (Mu 290).</title>
        <authorList>
            <person name="Labutti K."/>
            <person name="Sikorski J."/>
            <person name="Schneider S."/>
            <person name="Nolan M."/>
            <person name="Lucas S."/>
            <person name="Glavina Del Rio T."/>
            <person name="Tice H."/>
            <person name="Cheng J.F."/>
            <person name="Goodwin L."/>
            <person name="Pitluck S."/>
            <person name="Liolios K."/>
            <person name="Ivanova N."/>
            <person name="Mavromatis K."/>
            <person name="Mikhailova N."/>
            <person name="Pati A."/>
            <person name="Chen A."/>
            <person name="Palaniappan K."/>
            <person name="Land M."/>
            <person name="Hauser L."/>
            <person name="Chang Y.J."/>
            <person name="Jeffries C.D."/>
            <person name="Tindall B.J."/>
            <person name="Rohde M."/>
            <person name="Goker M."/>
            <person name="Woyke T."/>
            <person name="Bristow J."/>
            <person name="Eisen J.A."/>
            <person name="Markowitz V."/>
            <person name="Hugenholtz P."/>
            <person name="Kyrpides N.C."/>
            <person name="Klenk H.P."/>
            <person name="Lapidus A."/>
        </authorList>
    </citation>
    <scope>NUCLEOTIDE SEQUENCE [LARGE SCALE GENOMIC DNA]</scope>
    <source>
        <strain evidence="3">ATCC 43296 / DSM 3776 / IFAM 1008 / 290</strain>
    </source>
</reference>
<dbReference type="EMBL" id="CP001744">
    <property type="protein sequence ID" value="ADG69478.1"/>
    <property type="molecule type" value="Genomic_DNA"/>
</dbReference>
<dbReference type="HOGENOM" id="CLU_030006_3_3_0"/>
<dbReference type="STRING" id="521674.Plim_3666"/>
<dbReference type="GO" id="GO:0006629">
    <property type="term" value="P:lipid metabolic process"/>
    <property type="evidence" value="ECO:0007669"/>
    <property type="project" value="InterPro"/>
</dbReference>
<sequence length="288" mass="31649">MSASRNVGLVLFALAWFCGACFYGANLQSEETRTMRRVEIVAHRGASHDAPENTMPAVLLGWEQGADLVEIDVYLSKDREVVLLHDKTTKRTTGVDRPVAEQTWAELSTQDAGAWKSPKYAGTKIPRLAEALASIPQGKRMLVEVKCGPEIVPYLKQEFSKSGQPPEAIVVICFQAAVCQAVREQIPEHQVYFLADIKKPKSGDKTPPTAEELAQTARRLGVHGVDLSATTDIDRKFVETIRQAGLVMHVWTVDDPELARAMCEAGVDSITTNRPAFLRAELAKPAVK</sequence>
<dbReference type="GO" id="GO:0008081">
    <property type="term" value="F:phosphoric diester hydrolase activity"/>
    <property type="evidence" value="ECO:0007669"/>
    <property type="project" value="InterPro"/>
</dbReference>
<dbReference type="Proteomes" id="UP000002220">
    <property type="component" value="Chromosome"/>
</dbReference>
<dbReference type="Gene3D" id="3.20.20.190">
    <property type="entry name" value="Phosphatidylinositol (PI) phosphodiesterase"/>
    <property type="match status" value="1"/>
</dbReference>
<gene>
    <name evidence="2" type="ordered locus">Plim_3666</name>
</gene>
<dbReference type="SUPFAM" id="SSF51695">
    <property type="entry name" value="PLC-like phosphodiesterases"/>
    <property type="match status" value="1"/>
</dbReference>